<dbReference type="Pfam" id="PF10335">
    <property type="entry name" value="DUF294_C"/>
    <property type="match status" value="1"/>
</dbReference>
<dbReference type="CDD" id="cd05401">
    <property type="entry name" value="NT_GlnE_GlnD_like"/>
    <property type="match status" value="1"/>
</dbReference>
<reference evidence="4" key="1">
    <citation type="submission" date="2018-07" db="EMBL/GenBank/DDBJ databases">
        <authorList>
            <person name="Quirk P.G."/>
            <person name="Krulwich T.A."/>
        </authorList>
    </citation>
    <scope>NUCLEOTIDE SEQUENCE</scope>
</reference>
<dbReference type="SUPFAM" id="SSF54631">
    <property type="entry name" value="CBS-domain pair"/>
    <property type="match status" value="1"/>
</dbReference>
<feature type="domain" description="CBS" evidence="3">
    <location>
        <begin position="134"/>
        <end position="192"/>
    </location>
</feature>
<dbReference type="GO" id="GO:0008773">
    <property type="term" value="F:[protein-PII] uridylyltransferase activity"/>
    <property type="evidence" value="ECO:0007669"/>
    <property type="project" value="InterPro"/>
</dbReference>
<evidence type="ECO:0000259" key="3">
    <source>
        <dbReference type="PROSITE" id="PS51371"/>
    </source>
</evidence>
<evidence type="ECO:0000313" key="4">
    <source>
        <dbReference type="EMBL" id="SUS04794.1"/>
    </source>
</evidence>
<sequence length="540" mass="60638">MNEPGPAAEHRADDSPGVAVGTTAHTSTERSAENGRGEQAVTPARHTIKPTAPRSQTAVFSMLVRDFMHSRNKVLAIPPGTPCAAMIDMLAAERAGCAVVVDPMERPIGIITERDIALRVAYRVPPDTPVEAVMTMPVMTIRRREYLYQAIAWMRRHGLRHMPVVEWSGRLAGLIYLNDALAAASERLMGQIDRLSREGTIEGMKEVKAAQIDLAEQLFADNLPAVEIQQVITRINNDMYRRIGEASLKQMEAEGWGEPPVRAAVIVMGSGGRGENYLFPDQDNAFIIEDYPDAEHGRIDAYFLELAERMCRDLNEVGIPYCNGYCMAVNPLWRKTRSQWMEQIRLWGRKSNPVAIRLSDIFFDFQAVWGDQDLVHDVRQVATELGRNNPFFLKQMFHDKVDHNTALGLFGGFITEKDSKEYRGHVNLKYAGIIPLVGAIRLMALRTGVEETATLARIGALALSGTLSRTEREDLTQAFSTITDTLMRRQLADYRLGRRVGYFVNPDALSKHQRADLIEALKAVNHIRRRVHMEFTAQVF</sequence>
<gene>
    <name evidence="4" type="ORF">DF3PB_1480003</name>
</gene>
<accession>A0A380TBF3</accession>
<dbReference type="PANTHER" id="PTHR43080:SF2">
    <property type="entry name" value="CBS DOMAIN-CONTAINING PROTEIN"/>
    <property type="match status" value="1"/>
</dbReference>
<dbReference type="SUPFAM" id="SSF81301">
    <property type="entry name" value="Nucleotidyltransferase"/>
    <property type="match status" value="1"/>
</dbReference>
<dbReference type="InterPro" id="IPR043519">
    <property type="entry name" value="NT_sf"/>
</dbReference>
<dbReference type="Pfam" id="PF00571">
    <property type="entry name" value="CBS"/>
    <property type="match status" value="2"/>
</dbReference>
<dbReference type="PANTHER" id="PTHR43080">
    <property type="entry name" value="CBS DOMAIN-CONTAINING PROTEIN CBSX3, MITOCHONDRIAL"/>
    <property type="match status" value="1"/>
</dbReference>
<dbReference type="InterPro" id="IPR005105">
    <property type="entry name" value="GlnD_Uridyltrans_N"/>
</dbReference>
<dbReference type="InterPro" id="IPR046342">
    <property type="entry name" value="CBS_dom_sf"/>
</dbReference>
<feature type="domain" description="CBS" evidence="3">
    <location>
        <begin position="68"/>
        <end position="128"/>
    </location>
</feature>
<protein>
    <submittedName>
        <fullName evidence="4">Putative signal-transduction protein with CBS domains</fullName>
    </submittedName>
</protein>
<feature type="region of interest" description="Disordered" evidence="2">
    <location>
        <begin position="1"/>
        <end position="53"/>
    </location>
</feature>
<dbReference type="Gene3D" id="3.10.580.10">
    <property type="entry name" value="CBS-domain"/>
    <property type="match status" value="1"/>
</dbReference>
<keyword evidence="1" id="KW-0129">CBS domain</keyword>
<proteinExistence type="predicted"/>
<dbReference type="InterPro" id="IPR000644">
    <property type="entry name" value="CBS_dom"/>
</dbReference>
<organism evidence="4">
    <name type="scientific">metagenome</name>
    <dbReference type="NCBI Taxonomy" id="256318"/>
    <lineage>
        <taxon>unclassified sequences</taxon>
        <taxon>metagenomes</taxon>
    </lineage>
</organism>
<dbReference type="PROSITE" id="PS51371">
    <property type="entry name" value="CBS"/>
    <property type="match status" value="2"/>
</dbReference>
<dbReference type="InterPro" id="IPR018821">
    <property type="entry name" value="DUF294_put_nucleoTrafse_sb-bd"/>
</dbReference>
<dbReference type="Pfam" id="PF03445">
    <property type="entry name" value="DUF294"/>
    <property type="match status" value="1"/>
</dbReference>
<dbReference type="EMBL" id="UIDG01000055">
    <property type="protein sequence ID" value="SUS04794.1"/>
    <property type="molecule type" value="Genomic_DNA"/>
</dbReference>
<name>A0A380TBF3_9ZZZZ</name>
<dbReference type="SMART" id="SM00116">
    <property type="entry name" value="CBS"/>
    <property type="match status" value="2"/>
</dbReference>
<evidence type="ECO:0000256" key="1">
    <source>
        <dbReference type="ARBA" id="ARBA00023122"/>
    </source>
</evidence>
<evidence type="ECO:0000256" key="2">
    <source>
        <dbReference type="SAM" id="MobiDB-lite"/>
    </source>
</evidence>
<feature type="compositionally biased region" description="Basic and acidic residues" evidence="2">
    <location>
        <begin position="27"/>
        <end position="36"/>
    </location>
</feature>
<dbReference type="InterPro" id="IPR051257">
    <property type="entry name" value="Diverse_CBS-Domain"/>
</dbReference>
<dbReference type="AlphaFoldDB" id="A0A380TBF3"/>